<evidence type="ECO:0000259" key="3">
    <source>
        <dbReference type="Pfam" id="PF22706"/>
    </source>
</evidence>
<keyword evidence="5" id="KW-1185">Reference proteome</keyword>
<dbReference type="Gene3D" id="1.10.3500.10">
    <property type="entry name" value="Tex N-terminal region-like"/>
    <property type="match status" value="1"/>
</dbReference>
<dbReference type="Proteomes" id="UP000821853">
    <property type="component" value="Chromosome 9"/>
</dbReference>
<feature type="compositionally biased region" description="Basic and acidic residues" evidence="1">
    <location>
        <begin position="128"/>
        <end position="147"/>
    </location>
</feature>
<dbReference type="GO" id="GO:0003729">
    <property type="term" value="F:mRNA binding"/>
    <property type="evidence" value="ECO:0007669"/>
    <property type="project" value="TreeGrafter"/>
</dbReference>
<dbReference type="VEuPathDB" id="VectorBase:HLOH_047325"/>
<dbReference type="GO" id="GO:0006412">
    <property type="term" value="P:translation"/>
    <property type="evidence" value="ECO:0007669"/>
    <property type="project" value="TreeGrafter"/>
</dbReference>
<dbReference type="Gene3D" id="1.10.10.650">
    <property type="entry name" value="RuvA domain 2-like"/>
    <property type="match status" value="1"/>
</dbReference>
<dbReference type="GO" id="GO:0003735">
    <property type="term" value="F:structural constituent of ribosome"/>
    <property type="evidence" value="ECO:0007669"/>
    <property type="project" value="TreeGrafter"/>
</dbReference>
<feature type="compositionally biased region" description="Pro residues" evidence="1">
    <location>
        <begin position="94"/>
        <end position="103"/>
    </location>
</feature>
<proteinExistence type="predicted"/>
<evidence type="ECO:0000313" key="5">
    <source>
        <dbReference type="Proteomes" id="UP000821853"/>
    </source>
</evidence>
<dbReference type="AlphaFoldDB" id="A0A9J6H3F9"/>
<reference evidence="4 5" key="1">
    <citation type="journal article" date="2020" name="Cell">
        <title>Large-Scale Comparative Analyses of Tick Genomes Elucidate Their Genetic Diversity and Vector Capacities.</title>
        <authorList>
            <consortium name="Tick Genome and Microbiome Consortium (TIGMIC)"/>
            <person name="Jia N."/>
            <person name="Wang J."/>
            <person name="Shi W."/>
            <person name="Du L."/>
            <person name="Sun Y."/>
            <person name="Zhan W."/>
            <person name="Jiang J.F."/>
            <person name="Wang Q."/>
            <person name="Zhang B."/>
            <person name="Ji P."/>
            <person name="Bell-Sakyi L."/>
            <person name="Cui X.M."/>
            <person name="Yuan T.T."/>
            <person name="Jiang B.G."/>
            <person name="Yang W.F."/>
            <person name="Lam T.T."/>
            <person name="Chang Q.C."/>
            <person name="Ding S.J."/>
            <person name="Wang X.J."/>
            <person name="Zhu J.G."/>
            <person name="Ruan X.D."/>
            <person name="Zhao L."/>
            <person name="Wei J.T."/>
            <person name="Ye R.Z."/>
            <person name="Que T.C."/>
            <person name="Du C.H."/>
            <person name="Zhou Y.H."/>
            <person name="Cheng J.X."/>
            <person name="Dai P.F."/>
            <person name="Guo W.B."/>
            <person name="Han X.H."/>
            <person name="Huang E.J."/>
            <person name="Li L.F."/>
            <person name="Wei W."/>
            <person name="Gao Y.C."/>
            <person name="Liu J.Z."/>
            <person name="Shao H.Z."/>
            <person name="Wang X."/>
            <person name="Wang C.C."/>
            <person name="Yang T.C."/>
            <person name="Huo Q.B."/>
            <person name="Li W."/>
            <person name="Chen H.Y."/>
            <person name="Chen S.E."/>
            <person name="Zhou L.G."/>
            <person name="Ni X.B."/>
            <person name="Tian J.H."/>
            <person name="Sheng Y."/>
            <person name="Liu T."/>
            <person name="Pan Y.S."/>
            <person name="Xia L.Y."/>
            <person name="Li J."/>
            <person name="Zhao F."/>
            <person name="Cao W.C."/>
        </authorList>
    </citation>
    <scope>NUCLEOTIDE SEQUENCE [LARGE SCALE GENOMIC DNA]</scope>
    <source>
        <strain evidence="4">HaeL-2018</strain>
    </source>
</reference>
<feature type="compositionally biased region" description="Polar residues" evidence="1">
    <location>
        <begin position="162"/>
        <end position="174"/>
    </location>
</feature>
<evidence type="ECO:0000256" key="1">
    <source>
        <dbReference type="SAM" id="MobiDB-lite"/>
    </source>
</evidence>
<dbReference type="InterPro" id="IPR018974">
    <property type="entry name" value="Tex-like_N"/>
</dbReference>
<comment type="caution">
    <text evidence="4">The sequence shown here is derived from an EMBL/GenBank/DDBJ whole genome shotgun (WGS) entry which is preliminary data.</text>
</comment>
<dbReference type="SUPFAM" id="SSF158832">
    <property type="entry name" value="Tex N-terminal region-like"/>
    <property type="match status" value="1"/>
</dbReference>
<dbReference type="GO" id="GO:0006139">
    <property type="term" value="P:nucleobase-containing compound metabolic process"/>
    <property type="evidence" value="ECO:0007669"/>
    <property type="project" value="InterPro"/>
</dbReference>
<dbReference type="EMBL" id="JABSTR010000011">
    <property type="protein sequence ID" value="KAH9382269.1"/>
    <property type="molecule type" value="Genomic_DNA"/>
</dbReference>
<evidence type="ECO:0000313" key="4">
    <source>
        <dbReference type="EMBL" id="KAH9382269.1"/>
    </source>
</evidence>
<dbReference type="InterPro" id="IPR023319">
    <property type="entry name" value="Tex-like_HTH_dom_sf"/>
</dbReference>
<dbReference type="InterPro" id="IPR023323">
    <property type="entry name" value="Tex-like_dom_sf"/>
</dbReference>
<name>A0A9J6H3F9_HAELO</name>
<evidence type="ECO:0000259" key="2">
    <source>
        <dbReference type="Pfam" id="PF09371"/>
    </source>
</evidence>
<dbReference type="FunFam" id="1.10.10.650:FF:000001">
    <property type="entry name" value="S1 RNA-binding domain 1"/>
    <property type="match status" value="1"/>
</dbReference>
<sequence length="697" mass="76176">MYFGLGKRKLRAGSPNSCAIANVPNFNLRSGTRKESLPAAGVAVPGRNKPGSAETPRPPLCARCCRRHHHHCRRHAGQHRPLRCGRRLPALLPRWPPLPPPPPQRERTVPPRQRCSSRARRTQALPTRNRELSGRLCVDDGRPDQPPRRRQRGVVPVHVGGTRSSKGSTPTTSCMDDDSVYVIDPPSSPEVDDDDGDEDYVPAAPSRKAGTKGRKPAAKAPKAPRRKTPVVIDLVSPAESPVVPVDNPASKAALKPGRKRKVSLPDYIPLEGPLDAAEAKPLKRARTDKPDVVALDGSVATGAAVGSTPDAAIDVEAEWEARYGWRVEEAVASAVGVQVDVVRNVVDMLSKDCTIPFMARYRREQTGGLQADGLQNIQDTYTGLMQVKKKAQTMLQTLSKEKKGDADVRKLIISARSSVELDHLFAPYKESKGRSLAQRAKNLGLEETAQRILRGEATVESINPESLVKPDVKGLQSAKEVLLGWQHILADVLSKDRAVLDYLANASQNPGIQLTATKTASAVKLERQAHADGTPEISDQKYDNYANFCKNLRFVQPHQVLAINRGESQKVLSVKLQLPPNLTPGVKQFCESRLRSMGLRMQGTETAALVRAAVEDAYTRLLEPHLFRTIRSRLTKEAEKESVRVFRCNLRQLLLTPPVRGHAVLGIDPGFKHGCKLAAVSANGLFPQPLLASPVSP</sequence>
<dbReference type="Pfam" id="PF09371">
    <property type="entry name" value="Tex_N"/>
    <property type="match status" value="1"/>
</dbReference>
<dbReference type="InterPro" id="IPR037027">
    <property type="entry name" value="YqgF/RNaseH-like_dom_sf"/>
</dbReference>
<feature type="domain" description="Tex-like protein N-terminal" evidence="2">
    <location>
        <begin position="326"/>
        <end position="398"/>
    </location>
</feature>
<feature type="domain" description="Tex-like central region" evidence="3">
    <location>
        <begin position="465"/>
        <end position="646"/>
    </location>
</feature>
<organism evidence="4 5">
    <name type="scientific">Haemaphysalis longicornis</name>
    <name type="common">Bush tick</name>
    <dbReference type="NCBI Taxonomy" id="44386"/>
    <lineage>
        <taxon>Eukaryota</taxon>
        <taxon>Metazoa</taxon>
        <taxon>Ecdysozoa</taxon>
        <taxon>Arthropoda</taxon>
        <taxon>Chelicerata</taxon>
        <taxon>Arachnida</taxon>
        <taxon>Acari</taxon>
        <taxon>Parasitiformes</taxon>
        <taxon>Ixodida</taxon>
        <taxon>Ixodoidea</taxon>
        <taxon>Ixodidae</taxon>
        <taxon>Haemaphysalinae</taxon>
        <taxon>Haemaphysalis</taxon>
    </lineage>
</organism>
<feature type="region of interest" description="Disordered" evidence="1">
    <location>
        <begin position="37"/>
        <end position="56"/>
    </location>
</feature>
<protein>
    <submittedName>
        <fullName evidence="4">Uncharacterized protein</fullName>
    </submittedName>
</protein>
<dbReference type="PANTHER" id="PTHR10724">
    <property type="entry name" value="30S RIBOSOMAL PROTEIN S1"/>
    <property type="match status" value="1"/>
</dbReference>
<dbReference type="Gene3D" id="3.30.420.140">
    <property type="entry name" value="YqgF/RNase H-like domain"/>
    <property type="match status" value="1"/>
</dbReference>
<feature type="compositionally biased region" description="Basic residues" evidence="1">
    <location>
        <begin position="209"/>
        <end position="227"/>
    </location>
</feature>
<dbReference type="InterPro" id="IPR050437">
    <property type="entry name" value="Ribos_protein_bS1-like"/>
</dbReference>
<dbReference type="OrthoDB" id="6423343at2759"/>
<accession>A0A9J6H3F9</accession>
<feature type="region of interest" description="Disordered" evidence="1">
    <location>
        <begin position="93"/>
        <end position="227"/>
    </location>
</feature>
<dbReference type="Pfam" id="PF22706">
    <property type="entry name" value="Tex_central_region"/>
    <property type="match status" value="1"/>
</dbReference>
<feature type="compositionally biased region" description="Acidic residues" evidence="1">
    <location>
        <begin position="190"/>
        <end position="200"/>
    </location>
</feature>
<gene>
    <name evidence="4" type="ORF">HPB48_011946</name>
</gene>
<dbReference type="InterPro" id="IPR055179">
    <property type="entry name" value="Tex-like_central_region"/>
</dbReference>
<dbReference type="PANTHER" id="PTHR10724:SF10">
    <property type="entry name" value="S1 RNA-BINDING DOMAIN-CONTAINING PROTEIN 1"/>
    <property type="match status" value="1"/>
</dbReference>